<dbReference type="AlphaFoldDB" id="A0A1I5J6V7"/>
<evidence type="ECO:0000313" key="5">
    <source>
        <dbReference type="EMBL" id="SFO68555.1"/>
    </source>
</evidence>
<dbReference type="GeneID" id="35873640"/>
<dbReference type="GO" id="GO:0015833">
    <property type="term" value="P:peptide transport"/>
    <property type="evidence" value="ECO:0007669"/>
    <property type="project" value="TreeGrafter"/>
</dbReference>
<gene>
    <name evidence="5" type="ORF">SAMN03084138_00005</name>
</gene>
<evidence type="ECO:0000313" key="6">
    <source>
        <dbReference type="Proteomes" id="UP000182692"/>
    </source>
</evidence>
<dbReference type="EMBL" id="FOWR01000001">
    <property type="protein sequence ID" value="SFO68555.1"/>
    <property type="molecule type" value="Genomic_DNA"/>
</dbReference>
<dbReference type="OrthoDB" id="9801912at2"/>
<organism evidence="5 6">
    <name type="scientific">Enterovibrio norvegicus DSM 15893</name>
    <dbReference type="NCBI Taxonomy" id="1121869"/>
    <lineage>
        <taxon>Bacteria</taxon>
        <taxon>Pseudomonadati</taxon>
        <taxon>Pseudomonadota</taxon>
        <taxon>Gammaproteobacteria</taxon>
        <taxon>Vibrionales</taxon>
        <taxon>Vibrionaceae</taxon>
        <taxon>Enterovibrio</taxon>
    </lineage>
</organism>
<evidence type="ECO:0000256" key="1">
    <source>
        <dbReference type="ARBA" id="ARBA00005695"/>
    </source>
</evidence>
<evidence type="ECO:0000259" key="4">
    <source>
        <dbReference type="Pfam" id="PF00496"/>
    </source>
</evidence>
<dbReference type="InterPro" id="IPR000914">
    <property type="entry name" value="SBP_5_dom"/>
</dbReference>
<comment type="similarity">
    <text evidence="1">Belongs to the bacterial solute-binding protein 5 family.</text>
</comment>
<dbReference type="SUPFAM" id="SSF53850">
    <property type="entry name" value="Periplasmic binding protein-like II"/>
    <property type="match status" value="1"/>
</dbReference>
<protein>
    <submittedName>
        <fullName evidence="5">Peptide/nickel transport system substrate-binding protein</fullName>
    </submittedName>
</protein>
<dbReference type="CDD" id="cd00995">
    <property type="entry name" value="PBP2_NikA_DppA_OppA_like"/>
    <property type="match status" value="1"/>
</dbReference>
<dbReference type="Gene3D" id="3.40.190.10">
    <property type="entry name" value="Periplasmic binding protein-like II"/>
    <property type="match status" value="1"/>
</dbReference>
<keyword evidence="3" id="KW-0732">Signal</keyword>
<dbReference type="PANTHER" id="PTHR30290">
    <property type="entry name" value="PERIPLASMIC BINDING COMPONENT OF ABC TRANSPORTER"/>
    <property type="match status" value="1"/>
</dbReference>
<dbReference type="RefSeq" id="WP_017016546.1">
    <property type="nucleotide sequence ID" value="NZ_FOWR01000001.1"/>
</dbReference>
<dbReference type="Pfam" id="PF00496">
    <property type="entry name" value="SBP_bac_5"/>
    <property type="match status" value="1"/>
</dbReference>
<dbReference type="InterPro" id="IPR039424">
    <property type="entry name" value="SBP_5"/>
</dbReference>
<accession>A0A1I5J6V7</accession>
<dbReference type="GO" id="GO:1904680">
    <property type="term" value="F:peptide transmembrane transporter activity"/>
    <property type="evidence" value="ECO:0007669"/>
    <property type="project" value="TreeGrafter"/>
</dbReference>
<name>A0A1I5J6V7_9GAMM</name>
<reference evidence="5 6" key="1">
    <citation type="submission" date="2016-10" db="EMBL/GenBank/DDBJ databases">
        <authorList>
            <person name="de Groot N.N."/>
        </authorList>
    </citation>
    <scope>NUCLEOTIDE SEQUENCE [LARGE SCALE GENOMIC DNA]</scope>
    <source>
        <strain evidence="5 6">DSM 15893</strain>
    </source>
</reference>
<feature type="domain" description="Solute-binding protein family 5" evidence="4">
    <location>
        <begin position="64"/>
        <end position="429"/>
    </location>
</feature>
<dbReference type="PANTHER" id="PTHR30290:SF9">
    <property type="entry name" value="OLIGOPEPTIDE-BINDING PROTEIN APPA"/>
    <property type="match status" value="1"/>
</dbReference>
<evidence type="ECO:0000256" key="3">
    <source>
        <dbReference type="ARBA" id="ARBA00022729"/>
    </source>
</evidence>
<evidence type="ECO:0000256" key="2">
    <source>
        <dbReference type="ARBA" id="ARBA00022448"/>
    </source>
</evidence>
<dbReference type="Gene3D" id="3.10.105.10">
    <property type="entry name" value="Dipeptide-binding Protein, Domain 3"/>
    <property type="match status" value="1"/>
</dbReference>
<sequence length="520" mass="60216">MKILLRFVSAIFFLFVFAPSIVWAKPVSGSHLKVFIPSLPYIYISHSINAALLRPANNEQGWEYDMATSHKVIDERTYEFTLRKGVKFQNGTPFNADAVLLNMEHFKKAPFLFTKIDTVFDRAEKIDDYTVRFHLTQKYGQFLNDAIWIQFYTRTYLEKFGWNGKATCPNLAEPGPYGLGPYILKEGYIEGDRQTPNAVLEANPNYWNPEYPKIEKVTVYTELDSKVALERAIDRDGELDIMPIPVSEKRRVNESLYAKLVTAPSTDNIAIHINMITGNKRLQDRAVRVALNKAIDQRRLLSKYYDGEGQIKPTLAAPLYPGVDKVVKKLKAYSEVEDPKAIRDQLKRTLDGLVLNVYTQDRYMHIWKGIDRDLRKVGVKLKFDITTSEKDVFGQLLSTNAGKNTKKWDLLAWGDDDWYYNHPWSAFLVYRTHNYWSTISPDPQLNNYVEEMFRESVGSPAFDNVSEKIMYHVYDNGYMLFVPTPNKVLAVNKQVTYSPYRMANMPLWEIEVSDDHWSVR</sequence>
<proteinExistence type="inferred from homology"/>
<dbReference type="Proteomes" id="UP000182692">
    <property type="component" value="Unassembled WGS sequence"/>
</dbReference>
<dbReference type="STRING" id="1121869.SAMN03084138_00005"/>
<keyword evidence="2" id="KW-0813">Transport</keyword>